<feature type="compositionally biased region" description="Basic and acidic residues" evidence="1">
    <location>
        <begin position="39"/>
        <end position="50"/>
    </location>
</feature>
<gene>
    <name evidence="2" type="ORF">LTR97_011849</name>
</gene>
<feature type="compositionally biased region" description="Acidic residues" evidence="1">
    <location>
        <begin position="86"/>
        <end position="101"/>
    </location>
</feature>
<feature type="compositionally biased region" description="Polar residues" evidence="1">
    <location>
        <begin position="9"/>
        <end position="20"/>
    </location>
</feature>
<dbReference type="Pfam" id="PF11905">
    <property type="entry name" value="DUF3425"/>
    <property type="match status" value="1"/>
</dbReference>
<dbReference type="PANTHER" id="PTHR38116:SF9">
    <property type="entry name" value="BZIP DOMAIN-CONTAINING PROTEIN"/>
    <property type="match status" value="1"/>
</dbReference>
<accession>A0AAN7VYB0</accession>
<sequence length="324" mass="35728">MEHSHAAYSPSSHQRPTRSGSDGLDYGALPITAVVNENWRGKNDPTERRRIQNRLNQRAFRQRQRAGQSPKQYKPRSMSGSVREESSDDEEEDDDDEDDDKSTDSSNSGSVVTPAAMSHRPLTYHDPRAVSAPAANQPRGVTDAKSGHVWDELAQLINRNLMQAAVHNTTALGIEATALQTGALIYTPRPSSRTSLPAALTPVELQYRVAHDSIIDIIPCARLRHNVLYAIANGQINATAFTRCIRGSGAMEQSNGSWQRSGMVVWSSPEHVGSWELSESFVRRWAPLLQGCEDLIAATNAWRSKRGERLFPLTIGRSDAASPH</sequence>
<evidence type="ECO:0000256" key="1">
    <source>
        <dbReference type="SAM" id="MobiDB-lite"/>
    </source>
</evidence>
<dbReference type="PANTHER" id="PTHR38116">
    <property type="entry name" value="CHROMOSOME 7, WHOLE GENOME SHOTGUN SEQUENCE"/>
    <property type="match status" value="1"/>
</dbReference>
<dbReference type="CDD" id="cd14688">
    <property type="entry name" value="bZIP_YAP"/>
    <property type="match status" value="1"/>
</dbReference>
<feature type="region of interest" description="Disordered" evidence="1">
    <location>
        <begin position="1"/>
        <end position="119"/>
    </location>
</feature>
<evidence type="ECO:0000313" key="2">
    <source>
        <dbReference type="EMBL" id="KAK5691197.1"/>
    </source>
</evidence>
<dbReference type="Proteomes" id="UP001310594">
    <property type="component" value="Unassembled WGS sequence"/>
</dbReference>
<evidence type="ECO:0008006" key="4">
    <source>
        <dbReference type="Google" id="ProtNLM"/>
    </source>
</evidence>
<evidence type="ECO:0000313" key="3">
    <source>
        <dbReference type="Proteomes" id="UP001310594"/>
    </source>
</evidence>
<dbReference type="InterPro" id="IPR021833">
    <property type="entry name" value="DUF3425"/>
</dbReference>
<name>A0AAN7VYB0_9PEZI</name>
<dbReference type="EMBL" id="JAVRQU010000022">
    <property type="protein sequence ID" value="KAK5691197.1"/>
    <property type="molecule type" value="Genomic_DNA"/>
</dbReference>
<protein>
    <recommendedName>
        <fullName evidence="4">BZIP domain-containing protein</fullName>
    </recommendedName>
</protein>
<dbReference type="AlphaFoldDB" id="A0AAN7VYB0"/>
<comment type="caution">
    <text evidence="2">The sequence shown here is derived from an EMBL/GenBank/DDBJ whole genome shotgun (WGS) entry which is preliminary data.</text>
</comment>
<reference evidence="2" key="1">
    <citation type="submission" date="2023-08" db="EMBL/GenBank/DDBJ databases">
        <title>Black Yeasts Isolated from many extreme environments.</title>
        <authorList>
            <person name="Coleine C."/>
            <person name="Stajich J.E."/>
            <person name="Selbmann L."/>
        </authorList>
    </citation>
    <scope>NUCLEOTIDE SEQUENCE</scope>
    <source>
        <strain evidence="2">CCFEE 5810</strain>
    </source>
</reference>
<proteinExistence type="predicted"/>
<organism evidence="2 3">
    <name type="scientific">Elasticomyces elasticus</name>
    <dbReference type="NCBI Taxonomy" id="574655"/>
    <lineage>
        <taxon>Eukaryota</taxon>
        <taxon>Fungi</taxon>
        <taxon>Dikarya</taxon>
        <taxon>Ascomycota</taxon>
        <taxon>Pezizomycotina</taxon>
        <taxon>Dothideomycetes</taxon>
        <taxon>Dothideomycetidae</taxon>
        <taxon>Mycosphaerellales</taxon>
        <taxon>Teratosphaeriaceae</taxon>
        <taxon>Elasticomyces</taxon>
    </lineage>
</organism>